<evidence type="ECO:0000313" key="2">
    <source>
        <dbReference type="Proteomes" id="UP001262754"/>
    </source>
</evidence>
<protein>
    <submittedName>
        <fullName evidence="1">Uncharacterized protein (DUF1501 family)</fullName>
    </submittedName>
</protein>
<dbReference type="PROSITE" id="PS51318">
    <property type="entry name" value="TAT"/>
    <property type="match status" value="1"/>
</dbReference>
<accession>A0ABU1N4U8</accession>
<sequence>MTAQASPQTTSRRSLLLQAAGLGVSVSFLGGSAFAAADGAMARRKLVVVICRGGMDGLTVSPPIGDPDYAALRGAVAVAPDQALKLDGTFGLHPALQSVHALALKGQARIAPAIASPDRARSHFEAQDVLETGAAQVYGVNTGWLNRTLEVMGPSKVEGLSVGATAPLILRGKVQAASWSPGKGVDEAARLPTLLQDLYKADPLMGPAFARGLETETMAQAAMTALNPAPAPVSTDTTAMNTSGMTPQVAAPPAVAQAMAPTAMTQDARAIAGQRQGREAARKLGATLAGFMVQDGGPRIAAISLDGWDTHAGQVGQLNTRLSYLDAVLDGLNTGLGEEWRNTVVVAATEFGRTARVNGTGGTDHGTGSTALVLGGGLRKGGLIGDWPTLRPDALFENRDVRPTLDMRGLFKGVLADHMGVDRAALETRVFPDSADAKPVSGLV</sequence>
<proteinExistence type="predicted"/>
<gene>
    <name evidence="1" type="ORF">J2800_004215</name>
</gene>
<keyword evidence="2" id="KW-1185">Reference proteome</keyword>
<dbReference type="Proteomes" id="UP001262754">
    <property type="component" value="Unassembled WGS sequence"/>
</dbReference>
<dbReference type="InterPro" id="IPR006311">
    <property type="entry name" value="TAT_signal"/>
</dbReference>
<evidence type="ECO:0000313" key="1">
    <source>
        <dbReference type="EMBL" id="MDR6533453.1"/>
    </source>
</evidence>
<organism evidence="1 2">
    <name type="scientific">Caulobacter rhizosphaerae</name>
    <dbReference type="NCBI Taxonomy" id="2010972"/>
    <lineage>
        <taxon>Bacteria</taxon>
        <taxon>Pseudomonadati</taxon>
        <taxon>Pseudomonadota</taxon>
        <taxon>Alphaproteobacteria</taxon>
        <taxon>Caulobacterales</taxon>
        <taxon>Caulobacteraceae</taxon>
        <taxon>Caulobacter</taxon>
    </lineage>
</organism>
<name>A0ABU1N4U8_9CAUL</name>
<reference evidence="1 2" key="1">
    <citation type="submission" date="2023-07" db="EMBL/GenBank/DDBJ databases">
        <title>Sorghum-associated microbial communities from plants grown in Nebraska, USA.</title>
        <authorList>
            <person name="Schachtman D."/>
        </authorList>
    </citation>
    <scope>NUCLEOTIDE SEQUENCE [LARGE SCALE GENOMIC DNA]</scope>
    <source>
        <strain evidence="1 2">DS2154</strain>
    </source>
</reference>
<comment type="caution">
    <text evidence="1">The sequence shown here is derived from an EMBL/GenBank/DDBJ whole genome shotgun (WGS) entry which is preliminary data.</text>
</comment>
<dbReference type="PANTHER" id="PTHR43737">
    <property type="entry name" value="BLL7424 PROTEIN"/>
    <property type="match status" value="1"/>
</dbReference>
<dbReference type="InterPro" id="IPR010869">
    <property type="entry name" value="DUF1501"/>
</dbReference>
<dbReference type="PANTHER" id="PTHR43737:SF1">
    <property type="entry name" value="DUF1501 DOMAIN-CONTAINING PROTEIN"/>
    <property type="match status" value="1"/>
</dbReference>
<dbReference type="EMBL" id="JAVDRL010000012">
    <property type="protein sequence ID" value="MDR6533453.1"/>
    <property type="molecule type" value="Genomic_DNA"/>
</dbReference>
<dbReference type="RefSeq" id="WP_310034320.1">
    <property type="nucleotide sequence ID" value="NZ_JAVDRL010000012.1"/>
</dbReference>
<dbReference type="Pfam" id="PF07394">
    <property type="entry name" value="DUF1501"/>
    <property type="match status" value="1"/>
</dbReference>